<dbReference type="InterPro" id="IPR025287">
    <property type="entry name" value="WAK_GUB"/>
</dbReference>
<reference evidence="23" key="1">
    <citation type="submission" date="2015-04" db="UniProtKB">
        <authorList>
            <consortium name="EnsemblPlants"/>
        </authorList>
    </citation>
    <scope>IDENTIFICATION</scope>
</reference>
<feature type="binding site" evidence="18">
    <location>
        <position position="396"/>
    </location>
    <ligand>
        <name>ATP</name>
        <dbReference type="ChEBI" id="CHEBI:30616"/>
    </ligand>
</feature>
<dbReference type="SUPFAM" id="SSF56112">
    <property type="entry name" value="Protein kinase-like (PK-like)"/>
    <property type="match status" value="1"/>
</dbReference>
<dbReference type="Gene3D" id="1.10.510.10">
    <property type="entry name" value="Transferase(Phosphotransferase) domain 1"/>
    <property type="match status" value="1"/>
</dbReference>
<dbReference type="AlphaFoldDB" id="A0A0E0L5E0"/>
<dbReference type="SMART" id="SM00220">
    <property type="entry name" value="S_TKc"/>
    <property type="match status" value="1"/>
</dbReference>
<comment type="catalytic activity">
    <reaction evidence="17">
        <text>L-seryl-[protein] + ATP = O-phospho-L-seryl-[protein] + ADP + H(+)</text>
        <dbReference type="Rhea" id="RHEA:17989"/>
        <dbReference type="Rhea" id="RHEA-COMP:9863"/>
        <dbReference type="Rhea" id="RHEA-COMP:11604"/>
        <dbReference type="ChEBI" id="CHEBI:15378"/>
        <dbReference type="ChEBI" id="CHEBI:29999"/>
        <dbReference type="ChEBI" id="CHEBI:30616"/>
        <dbReference type="ChEBI" id="CHEBI:83421"/>
        <dbReference type="ChEBI" id="CHEBI:456216"/>
        <dbReference type="EC" id="2.7.11.1"/>
    </reaction>
</comment>
<dbReference type="FunFam" id="1.10.510.10:FF:000161">
    <property type="entry name" value="Wall-associated receptor kinase-like 20"/>
    <property type="match status" value="1"/>
</dbReference>
<dbReference type="InterPro" id="IPR011009">
    <property type="entry name" value="Kinase-like_dom_sf"/>
</dbReference>
<keyword evidence="3" id="KW-1003">Cell membrane</keyword>
<dbReference type="InterPro" id="IPR000719">
    <property type="entry name" value="Prot_kinase_dom"/>
</dbReference>
<evidence type="ECO:0000256" key="10">
    <source>
        <dbReference type="ARBA" id="ARBA00022777"/>
    </source>
</evidence>
<evidence type="ECO:0000256" key="7">
    <source>
        <dbReference type="ARBA" id="ARBA00022692"/>
    </source>
</evidence>
<reference evidence="23" key="2">
    <citation type="submission" date="2018-05" db="EMBL/GenBank/DDBJ databases">
        <title>OpunRS2 (Oryza punctata Reference Sequence Version 2).</title>
        <authorList>
            <person name="Zhang J."/>
            <person name="Kudrna D."/>
            <person name="Lee S."/>
            <person name="Talag J."/>
            <person name="Welchert J."/>
            <person name="Wing R.A."/>
        </authorList>
    </citation>
    <scope>NUCLEOTIDE SEQUENCE [LARGE SCALE GENOMIC DNA]</scope>
</reference>
<keyword evidence="4" id="KW-0723">Serine/threonine-protein kinase</keyword>
<keyword evidence="7 20" id="KW-0812">Transmembrane</keyword>
<keyword evidence="11 18" id="KW-0067">ATP-binding</keyword>
<feature type="region of interest" description="Disordered" evidence="19">
    <location>
        <begin position="652"/>
        <end position="686"/>
    </location>
</feature>
<evidence type="ECO:0000313" key="23">
    <source>
        <dbReference type="EnsemblPlants" id="OPUNC05G22470.1"/>
    </source>
</evidence>
<evidence type="ECO:0000256" key="8">
    <source>
        <dbReference type="ARBA" id="ARBA00022729"/>
    </source>
</evidence>
<accession>A0A0E0L5E0</accession>
<evidence type="ECO:0000256" key="20">
    <source>
        <dbReference type="SAM" id="Phobius"/>
    </source>
</evidence>
<feature type="domain" description="Protein kinase" evidence="22">
    <location>
        <begin position="368"/>
        <end position="645"/>
    </location>
</feature>
<evidence type="ECO:0000256" key="15">
    <source>
        <dbReference type="ARBA" id="ARBA00023180"/>
    </source>
</evidence>
<evidence type="ECO:0000256" key="11">
    <source>
        <dbReference type="ARBA" id="ARBA00022840"/>
    </source>
</evidence>
<evidence type="ECO:0000256" key="5">
    <source>
        <dbReference type="ARBA" id="ARBA00022553"/>
    </source>
</evidence>
<keyword evidence="14" id="KW-0675">Receptor</keyword>
<keyword evidence="9 18" id="KW-0547">Nucleotide-binding</keyword>
<dbReference type="EC" id="2.7.11.1" evidence="2"/>
<evidence type="ECO:0000256" key="19">
    <source>
        <dbReference type="SAM" id="MobiDB-lite"/>
    </source>
</evidence>
<keyword evidence="13 20" id="KW-0472">Membrane</keyword>
<evidence type="ECO:0000256" key="21">
    <source>
        <dbReference type="SAM" id="SignalP"/>
    </source>
</evidence>
<dbReference type="EnsemblPlants" id="OPUNC05G22470.1">
    <property type="protein sequence ID" value="OPUNC05G22470.1"/>
    <property type="gene ID" value="OPUNC05G22470"/>
</dbReference>
<evidence type="ECO:0000256" key="3">
    <source>
        <dbReference type="ARBA" id="ARBA00022475"/>
    </source>
</evidence>
<dbReference type="Gramene" id="OPUNC05G22470.1">
    <property type="protein sequence ID" value="OPUNC05G22470.1"/>
    <property type="gene ID" value="OPUNC05G22470"/>
</dbReference>
<dbReference type="GO" id="GO:0030247">
    <property type="term" value="F:polysaccharide binding"/>
    <property type="evidence" value="ECO:0007669"/>
    <property type="project" value="InterPro"/>
</dbReference>
<evidence type="ECO:0000256" key="17">
    <source>
        <dbReference type="ARBA" id="ARBA00048679"/>
    </source>
</evidence>
<evidence type="ECO:0000259" key="22">
    <source>
        <dbReference type="PROSITE" id="PS50011"/>
    </source>
</evidence>
<evidence type="ECO:0000313" key="24">
    <source>
        <dbReference type="Proteomes" id="UP000026962"/>
    </source>
</evidence>
<dbReference type="GO" id="GO:0004674">
    <property type="term" value="F:protein serine/threonine kinase activity"/>
    <property type="evidence" value="ECO:0007669"/>
    <property type="project" value="UniProtKB-KW"/>
</dbReference>
<feature type="signal peptide" evidence="21">
    <location>
        <begin position="1"/>
        <end position="20"/>
    </location>
</feature>
<dbReference type="GO" id="GO:0005524">
    <property type="term" value="F:ATP binding"/>
    <property type="evidence" value="ECO:0007669"/>
    <property type="project" value="UniProtKB-UniRule"/>
</dbReference>
<evidence type="ECO:0000256" key="13">
    <source>
        <dbReference type="ARBA" id="ARBA00023136"/>
    </source>
</evidence>
<evidence type="ECO:0000256" key="6">
    <source>
        <dbReference type="ARBA" id="ARBA00022679"/>
    </source>
</evidence>
<keyword evidence="15" id="KW-0325">Glycoprotein</keyword>
<proteinExistence type="predicted"/>
<dbReference type="PANTHER" id="PTHR46008:SF53">
    <property type="entry name" value="OS05G0550800 PROTEIN"/>
    <property type="match status" value="1"/>
</dbReference>
<evidence type="ECO:0000256" key="12">
    <source>
        <dbReference type="ARBA" id="ARBA00022989"/>
    </source>
</evidence>
<keyword evidence="6" id="KW-0808">Transferase</keyword>
<evidence type="ECO:0000256" key="16">
    <source>
        <dbReference type="ARBA" id="ARBA00047899"/>
    </source>
</evidence>
<dbReference type="InterPro" id="IPR001245">
    <property type="entry name" value="Ser-Thr/Tyr_kinase_cat_dom"/>
</dbReference>
<comment type="catalytic activity">
    <reaction evidence="16">
        <text>L-threonyl-[protein] + ATP = O-phospho-L-threonyl-[protein] + ADP + H(+)</text>
        <dbReference type="Rhea" id="RHEA:46608"/>
        <dbReference type="Rhea" id="RHEA-COMP:11060"/>
        <dbReference type="Rhea" id="RHEA-COMP:11605"/>
        <dbReference type="ChEBI" id="CHEBI:15378"/>
        <dbReference type="ChEBI" id="CHEBI:30013"/>
        <dbReference type="ChEBI" id="CHEBI:30616"/>
        <dbReference type="ChEBI" id="CHEBI:61977"/>
        <dbReference type="ChEBI" id="CHEBI:456216"/>
        <dbReference type="EC" id="2.7.11.1"/>
    </reaction>
</comment>
<feature type="transmembrane region" description="Helical" evidence="20">
    <location>
        <begin position="285"/>
        <end position="309"/>
    </location>
</feature>
<keyword evidence="5" id="KW-0597">Phosphoprotein</keyword>
<evidence type="ECO:0000256" key="4">
    <source>
        <dbReference type="ARBA" id="ARBA00022527"/>
    </source>
</evidence>
<feature type="chain" id="PRO_5002365827" description="non-specific serine/threonine protein kinase" evidence="21">
    <location>
        <begin position="21"/>
        <end position="686"/>
    </location>
</feature>
<keyword evidence="24" id="KW-1185">Reference proteome</keyword>
<dbReference type="PANTHER" id="PTHR46008">
    <property type="entry name" value="LEAF RUST 10 DISEASE-RESISTANCE LOCUS RECEPTOR-LIKE PROTEIN KINASE-LIKE 1.4"/>
    <property type="match status" value="1"/>
</dbReference>
<sequence length="686" mass="75599">MPPLLFHLLIVLVLSVVVGGGGMYDAAICKRPMFCGEQVEIKYPFYLSNTTDQVVVDGTINTTGRYCGYPWLGIICDHDGGSNRAILRLGNYNYTVLEINHGSHTVTVVDSDVLDGDCPRVKHNVTLPPVLTFPSPGNDSITFLLDCNPTADAVLRPPPYIRPINCSSFDSDGRRDTASFVAAQPDVADETEWFGLCKEVVVAPVLKDWLLSKELYDKLGDDGYGEVLKRGFQMSWDPTAGMCHGCEVSGGRCSYDGKTTFLGCLCSDGHVSKTVCGSKRSKKKAIAIAISIVAGVLFLLLVVVSFLYIRKRRQYKMSSSSRLLKYTTSGGTPRSKGSSDKFMESGSFHYLQTHHFAYEELEEATDGFSDARELGDGGFGTVYKGELRDGRVVAVKRLYNNSCRRVEQFVNEAAILSRLRHPNLVLFYGCTSSRSRELLLVYEFVPNGTVADHLHGHRAPERALTWPLRLNIAVEAAAALAYLHAVEPPIVHRDVKTNNILLDANFHVKVADFGLSRLFPRDATHVSTAPQGTPGYVDPEYHQCYQLTDKSDVYSFGVVLAELISSKPAVDVTRDRDEINLAGMAVNKIQRCQVDQLVDQELGYSSDEATRKMMTMVAELAFRCLQHNGEMRPPIKEVADVLRGIQDECRAAEKGGKRDAPLGSPCSPNTVHAPWDSMSTTPNTSQ</sequence>
<dbReference type="Pfam" id="PF13947">
    <property type="entry name" value="GUB_WAK_bind"/>
    <property type="match status" value="1"/>
</dbReference>
<evidence type="ECO:0000256" key="18">
    <source>
        <dbReference type="PROSITE-ProRule" id="PRU10141"/>
    </source>
</evidence>
<evidence type="ECO:0000256" key="2">
    <source>
        <dbReference type="ARBA" id="ARBA00012513"/>
    </source>
</evidence>
<comment type="subcellular location">
    <subcellularLocation>
        <location evidence="1">Cell membrane</location>
        <topology evidence="1">Single-pass type I membrane protein</topology>
    </subcellularLocation>
</comment>
<evidence type="ECO:0000256" key="14">
    <source>
        <dbReference type="ARBA" id="ARBA00023170"/>
    </source>
</evidence>
<dbReference type="Gene3D" id="3.30.200.20">
    <property type="entry name" value="Phosphorylase Kinase, domain 1"/>
    <property type="match status" value="1"/>
</dbReference>
<dbReference type="FunFam" id="3.30.200.20:FF:000214">
    <property type="entry name" value="WAK1-OsWAK receptor-like cytoplasmic kinase (OsWAK-RLCK)"/>
    <property type="match status" value="1"/>
</dbReference>
<dbReference type="Proteomes" id="UP000026962">
    <property type="component" value="Chromosome 5"/>
</dbReference>
<keyword evidence="10" id="KW-0418">Kinase</keyword>
<organism evidence="23">
    <name type="scientific">Oryza punctata</name>
    <name type="common">Red rice</name>
    <dbReference type="NCBI Taxonomy" id="4537"/>
    <lineage>
        <taxon>Eukaryota</taxon>
        <taxon>Viridiplantae</taxon>
        <taxon>Streptophyta</taxon>
        <taxon>Embryophyta</taxon>
        <taxon>Tracheophyta</taxon>
        <taxon>Spermatophyta</taxon>
        <taxon>Magnoliopsida</taxon>
        <taxon>Liliopsida</taxon>
        <taxon>Poales</taxon>
        <taxon>Poaceae</taxon>
        <taxon>BOP clade</taxon>
        <taxon>Oryzoideae</taxon>
        <taxon>Oryzeae</taxon>
        <taxon>Oryzinae</taxon>
        <taxon>Oryza</taxon>
    </lineage>
</organism>
<name>A0A0E0L5E0_ORYPU</name>
<protein>
    <recommendedName>
        <fullName evidence="2">non-specific serine/threonine protein kinase</fullName>
        <ecNumber evidence="2">2.7.11.1</ecNumber>
    </recommendedName>
</protein>
<dbReference type="InterPro" id="IPR008271">
    <property type="entry name" value="Ser/Thr_kinase_AS"/>
</dbReference>
<evidence type="ECO:0000256" key="1">
    <source>
        <dbReference type="ARBA" id="ARBA00004251"/>
    </source>
</evidence>
<dbReference type="PROSITE" id="PS50011">
    <property type="entry name" value="PROTEIN_KINASE_DOM"/>
    <property type="match status" value="1"/>
</dbReference>
<dbReference type="HOGENOM" id="CLU_000288_115_3_1"/>
<dbReference type="Pfam" id="PF14380">
    <property type="entry name" value="WAK_assoc"/>
    <property type="match status" value="1"/>
</dbReference>
<dbReference type="STRING" id="4537.A0A0E0L5E0"/>
<dbReference type="Pfam" id="PF07714">
    <property type="entry name" value="PK_Tyr_Ser-Thr"/>
    <property type="match status" value="1"/>
</dbReference>
<feature type="compositionally biased region" description="Polar residues" evidence="19">
    <location>
        <begin position="677"/>
        <end position="686"/>
    </location>
</feature>
<dbReference type="GO" id="GO:0005886">
    <property type="term" value="C:plasma membrane"/>
    <property type="evidence" value="ECO:0007669"/>
    <property type="project" value="UniProtKB-SubCell"/>
</dbReference>
<keyword evidence="12 20" id="KW-1133">Transmembrane helix</keyword>
<dbReference type="eggNOG" id="KOG1187">
    <property type="taxonomic scope" value="Eukaryota"/>
</dbReference>
<dbReference type="InterPro" id="IPR032872">
    <property type="entry name" value="WAK_assoc_C"/>
</dbReference>
<dbReference type="PROSITE" id="PS00108">
    <property type="entry name" value="PROTEIN_KINASE_ST"/>
    <property type="match status" value="1"/>
</dbReference>
<keyword evidence="8 21" id="KW-0732">Signal</keyword>
<dbReference type="InterPro" id="IPR017441">
    <property type="entry name" value="Protein_kinase_ATP_BS"/>
</dbReference>
<evidence type="ECO:0000256" key="9">
    <source>
        <dbReference type="ARBA" id="ARBA00022741"/>
    </source>
</evidence>
<dbReference type="PROSITE" id="PS00107">
    <property type="entry name" value="PROTEIN_KINASE_ATP"/>
    <property type="match status" value="1"/>
</dbReference>